<feature type="transmembrane region" description="Helical" evidence="6">
    <location>
        <begin position="57"/>
        <end position="80"/>
    </location>
</feature>
<dbReference type="PANTHER" id="PTHR33931:SF2">
    <property type="entry name" value="HOLIN-LIKE PROTEIN CIDA"/>
    <property type="match status" value="1"/>
</dbReference>
<dbReference type="PANTHER" id="PTHR33931">
    <property type="entry name" value="HOLIN-LIKE PROTEIN CIDA-RELATED"/>
    <property type="match status" value="1"/>
</dbReference>
<evidence type="ECO:0000313" key="8">
    <source>
        <dbReference type="Proteomes" id="UP000243376"/>
    </source>
</evidence>
<feature type="transmembrane region" description="Helical" evidence="6">
    <location>
        <begin position="29"/>
        <end position="45"/>
    </location>
</feature>
<evidence type="ECO:0000256" key="2">
    <source>
        <dbReference type="ARBA" id="ARBA00022475"/>
    </source>
</evidence>
<dbReference type="EMBL" id="PNIQ01000083">
    <property type="protein sequence ID" value="PMP86560.1"/>
    <property type="molecule type" value="Genomic_DNA"/>
</dbReference>
<accession>A0A2J6XEY1</accession>
<sequence>MIDALLGILLCQLIGEVISRGLRLPVPGPVVGMLLLFAILRWRGGPPPQLSTTAHGLLTHLPLLFVPAGVGVIVHIPLLIREGLPLFAAIIVSTTITLLVTGLTVHRLYRRK</sequence>
<evidence type="ECO:0000256" key="3">
    <source>
        <dbReference type="ARBA" id="ARBA00022692"/>
    </source>
</evidence>
<dbReference type="Pfam" id="PF03788">
    <property type="entry name" value="LrgA"/>
    <property type="match status" value="1"/>
</dbReference>
<dbReference type="Proteomes" id="UP000243376">
    <property type="component" value="Unassembled WGS sequence"/>
</dbReference>
<gene>
    <name evidence="7" type="ORF">C0184_01090</name>
</gene>
<dbReference type="GO" id="GO:0005886">
    <property type="term" value="C:plasma membrane"/>
    <property type="evidence" value="ECO:0007669"/>
    <property type="project" value="UniProtKB-SubCell"/>
</dbReference>
<proteinExistence type="predicted"/>
<protein>
    <submittedName>
        <fullName evidence="7">CidA/LrgA family protein</fullName>
    </submittedName>
</protein>
<comment type="caution">
    <text evidence="7">The sequence shown here is derived from an EMBL/GenBank/DDBJ whole genome shotgun (WGS) entry which is preliminary data.</text>
</comment>
<keyword evidence="3 6" id="KW-0812">Transmembrane</keyword>
<organism evidence="7 8">
    <name type="scientific">Chloroflexus aggregans</name>
    <dbReference type="NCBI Taxonomy" id="152260"/>
    <lineage>
        <taxon>Bacteria</taxon>
        <taxon>Bacillati</taxon>
        <taxon>Chloroflexota</taxon>
        <taxon>Chloroflexia</taxon>
        <taxon>Chloroflexales</taxon>
        <taxon>Chloroflexineae</taxon>
        <taxon>Chloroflexaceae</taxon>
        <taxon>Chloroflexus</taxon>
    </lineage>
</organism>
<keyword evidence="4 6" id="KW-1133">Transmembrane helix</keyword>
<feature type="transmembrane region" description="Helical" evidence="6">
    <location>
        <begin position="86"/>
        <end position="109"/>
    </location>
</feature>
<evidence type="ECO:0000256" key="4">
    <source>
        <dbReference type="ARBA" id="ARBA00022989"/>
    </source>
</evidence>
<evidence type="ECO:0000256" key="1">
    <source>
        <dbReference type="ARBA" id="ARBA00004651"/>
    </source>
</evidence>
<reference evidence="7 8" key="1">
    <citation type="submission" date="2018-01" db="EMBL/GenBank/DDBJ databases">
        <title>Metagenomic assembled genomes from two thermal pools in the Uzon Caldera, Kamchatka, Russia.</title>
        <authorList>
            <person name="Wilkins L."/>
            <person name="Ettinger C."/>
        </authorList>
    </citation>
    <scope>NUCLEOTIDE SEQUENCE [LARGE SCALE GENOMIC DNA]</scope>
    <source>
        <strain evidence="7">ZAV-02</strain>
    </source>
</reference>
<keyword evidence="2" id="KW-1003">Cell membrane</keyword>
<name>A0A2J6XEY1_9CHLR</name>
<keyword evidence="5 6" id="KW-0472">Membrane</keyword>
<evidence type="ECO:0000256" key="5">
    <source>
        <dbReference type="ARBA" id="ARBA00023136"/>
    </source>
</evidence>
<dbReference type="InterPro" id="IPR005538">
    <property type="entry name" value="LrgA/CidA"/>
</dbReference>
<evidence type="ECO:0000313" key="7">
    <source>
        <dbReference type="EMBL" id="PMP86560.1"/>
    </source>
</evidence>
<evidence type="ECO:0000256" key="6">
    <source>
        <dbReference type="SAM" id="Phobius"/>
    </source>
</evidence>
<comment type="subcellular location">
    <subcellularLocation>
        <location evidence="1">Cell membrane</location>
        <topology evidence="1">Multi-pass membrane protein</topology>
    </subcellularLocation>
</comment>
<dbReference type="AlphaFoldDB" id="A0A2J6XEY1"/>